<evidence type="ECO:0000256" key="5">
    <source>
        <dbReference type="ARBA" id="ARBA00022685"/>
    </source>
</evidence>
<evidence type="ECO:0000256" key="9">
    <source>
        <dbReference type="PIRNR" id="PIRNR037038"/>
    </source>
</evidence>
<keyword evidence="8 10" id="KW-1015">Disulfide bond</keyword>
<dbReference type="KEGG" id="bman:114252555"/>
<keyword evidence="7 9" id="KW-0732">Signal</keyword>
<gene>
    <name evidence="15" type="primary">LOC114252555</name>
</gene>
<organism evidence="14 15">
    <name type="scientific">Bombyx mandarina</name>
    <name type="common">Wild silk moth</name>
    <name type="synonym">Wild silkworm</name>
    <dbReference type="NCBI Taxonomy" id="7092"/>
    <lineage>
        <taxon>Eukaryota</taxon>
        <taxon>Metazoa</taxon>
        <taxon>Ecdysozoa</taxon>
        <taxon>Arthropoda</taxon>
        <taxon>Hexapoda</taxon>
        <taxon>Insecta</taxon>
        <taxon>Pterygota</taxon>
        <taxon>Neoptera</taxon>
        <taxon>Endopterygota</taxon>
        <taxon>Lepidoptera</taxon>
        <taxon>Glossata</taxon>
        <taxon>Ditrysia</taxon>
        <taxon>Bombycoidea</taxon>
        <taxon>Bombycidae</taxon>
        <taxon>Bombycinae</taxon>
        <taxon>Bombyx</taxon>
    </lineage>
</organism>
<dbReference type="PIRSF" id="PIRSF037038">
    <property type="entry name" value="Bombyxin"/>
    <property type="match status" value="1"/>
</dbReference>
<evidence type="ECO:0000256" key="3">
    <source>
        <dbReference type="ARBA" id="ARBA00011207"/>
    </source>
</evidence>
<feature type="chain" id="PRO_5027204085" evidence="9">
    <location>
        <begin position="20"/>
        <end position="98"/>
    </location>
</feature>
<evidence type="ECO:0000256" key="6">
    <source>
        <dbReference type="ARBA" id="ARBA00022702"/>
    </source>
</evidence>
<comment type="similarity">
    <text evidence="2 9 12">Belongs to the insulin family.</text>
</comment>
<dbReference type="InterPro" id="IPR022353">
    <property type="entry name" value="Insulin_CS"/>
</dbReference>
<dbReference type="GO" id="GO:0005615">
    <property type="term" value="C:extracellular space"/>
    <property type="evidence" value="ECO:0007669"/>
    <property type="project" value="InterPro"/>
</dbReference>
<keyword evidence="14" id="KW-1185">Reference proteome</keyword>
<evidence type="ECO:0000256" key="1">
    <source>
        <dbReference type="ARBA" id="ARBA00004613"/>
    </source>
</evidence>
<evidence type="ECO:0000256" key="10">
    <source>
        <dbReference type="PIRSR" id="PIRSR037038-1"/>
    </source>
</evidence>
<comment type="subunit">
    <text evidence="3 9">Heterodimer of a B chain and an A chain linked by two disulfide bonds.</text>
</comment>
<evidence type="ECO:0000313" key="14">
    <source>
        <dbReference type="Proteomes" id="UP000504629"/>
    </source>
</evidence>
<feature type="disulfide bond" evidence="10">
    <location>
        <begin position="84"/>
        <end position="89"/>
    </location>
</feature>
<reference evidence="15" key="1">
    <citation type="submission" date="2025-08" db="UniProtKB">
        <authorList>
            <consortium name="RefSeq"/>
        </authorList>
    </citation>
    <scope>IDENTIFICATION</scope>
    <source>
        <tissue evidence="15">Silk gland</tissue>
    </source>
</reference>
<protein>
    <submittedName>
        <fullName evidence="15">Bombyxin E-1</fullName>
    </submittedName>
</protein>
<accession>A0A6J2KPJ3</accession>
<dbReference type="PANTHER" id="PTHR13647:SF4">
    <property type="entry name" value="INSULIN-LIKE PEPTIDE 1-RELATED"/>
    <property type="match status" value="1"/>
</dbReference>
<dbReference type="InterPro" id="IPR017097">
    <property type="entry name" value="Bombyxin"/>
</dbReference>
<proteinExistence type="inferred from homology"/>
<dbReference type="Pfam" id="PF00049">
    <property type="entry name" value="Insulin"/>
    <property type="match status" value="1"/>
</dbReference>
<evidence type="ECO:0000256" key="8">
    <source>
        <dbReference type="ARBA" id="ARBA00023157"/>
    </source>
</evidence>
<dbReference type="InterPro" id="IPR016179">
    <property type="entry name" value="Insulin-like"/>
</dbReference>
<evidence type="ECO:0000256" key="2">
    <source>
        <dbReference type="ARBA" id="ARBA00009034"/>
    </source>
</evidence>
<dbReference type="AlphaFoldDB" id="A0A6J2KPJ3"/>
<evidence type="ECO:0000256" key="11">
    <source>
        <dbReference type="PIRSR" id="PIRSR037038-2"/>
    </source>
</evidence>
<dbReference type="InterPro" id="IPR036438">
    <property type="entry name" value="Insulin-like_sf"/>
</dbReference>
<keyword evidence="5" id="KW-0165">Cleavage on pair of basic residues</keyword>
<evidence type="ECO:0000256" key="12">
    <source>
        <dbReference type="RuleBase" id="RU000406"/>
    </source>
</evidence>
<sequence>MNRPVFLVLLLTGFLCIAAQEANVAHHYCGRHLANTLADLCWDTSVEKRSESSLASYSSRGWPWLPTPNFNKRAIKKRGVVDECCIQPCTLDVLATYC</sequence>
<dbReference type="PROSITE" id="PS00262">
    <property type="entry name" value="INSULIN"/>
    <property type="match status" value="1"/>
</dbReference>
<dbReference type="Proteomes" id="UP000504629">
    <property type="component" value="Unplaced"/>
</dbReference>
<dbReference type="RefSeq" id="XP_028042882.1">
    <property type="nucleotide sequence ID" value="XM_028187081.1"/>
</dbReference>
<dbReference type="GeneID" id="114252555"/>
<dbReference type="InterPro" id="IPR022352">
    <property type="entry name" value="Ins/IGF/rlx"/>
</dbReference>
<keyword evidence="6 9" id="KW-0372">Hormone</keyword>
<evidence type="ECO:0000256" key="7">
    <source>
        <dbReference type="ARBA" id="ARBA00022729"/>
    </source>
</evidence>
<dbReference type="PRINTS" id="PR00276">
    <property type="entry name" value="INSULINFAMLY"/>
</dbReference>
<comment type="function">
    <text evidence="9">Brain peptide responsible for activation of prothoracic glands to produce ecdysone in insects.</text>
</comment>
<feature type="signal peptide" evidence="9">
    <location>
        <begin position="1"/>
        <end position="19"/>
    </location>
</feature>
<feature type="domain" description="Insulin-like" evidence="13">
    <location>
        <begin position="26"/>
        <end position="98"/>
    </location>
</feature>
<dbReference type="Gene3D" id="1.10.100.10">
    <property type="entry name" value="Insulin-like"/>
    <property type="match status" value="1"/>
</dbReference>
<evidence type="ECO:0000313" key="15">
    <source>
        <dbReference type="RefSeq" id="XP_028042882.1"/>
    </source>
</evidence>
<keyword evidence="11" id="KW-0873">Pyrrolidone carboxylic acid</keyword>
<feature type="modified residue" description="Pyrrolidone carboxylic acid" evidence="11">
    <location>
        <position position="20"/>
    </location>
</feature>
<dbReference type="SUPFAM" id="SSF56994">
    <property type="entry name" value="Insulin-like"/>
    <property type="match status" value="1"/>
</dbReference>
<keyword evidence="4 9" id="KW-0964">Secreted</keyword>
<evidence type="ECO:0000256" key="4">
    <source>
        <dbReference type="ARBA" id="ARBA00022525"/>
    </source>
</evidence>
<comment type="subcellular location">
    <subcellularLocation>
        <location evidence="1 9 12">Secreted</location>
    </subcellularLocation>
</comment>
<dbReference type="PANTHER" id="PTHR13647">
    <property type="entry name" value="INSULIN-LIKE PEPTIDE 2-RELATED"/>
    <property type="match status" value="1"/>
</dbReference>
<dbReference type="OrthoDB" id="10019596at2759"/>
<dbReference type="GO" id="GO:0008083">
    <property type="term" value="F:growth factor activity"/>
    <property type="evidence" value="ECO:0007669"/>
    <property type="project" value="InterPro"/>
</dbReference>
<feature type="disulfide bond" description="Interchain (between B and A chains)" evidence="10">
    <location>
        <begin position="29"/>
        <end position="85"/>
    </location>
</feature>
<name>A0A6J2KPJ3_BOMMA</name>
<dbReference type="GO" id="GO:0005179">
    <property type="term" value="F:hormone activity"/>
    <property type="evidence" value="ECO:0007669"/>
    <property type="project" value="UniProtKB-KW"/>
</dbReference>
<evidence type="ECO:0000259" key="13">
    <source>
        <dbReference type="SMART" id="SM00078"/>
    </source>
</evidence>
<dbReference type="SMART" id="SM00078">
    <property type="entry name" value="IlGF"/>
    <property type="match status" value="1"/>
</dbReference>
<dbReference type="CDD" id="cd04366">
    <property type="entry name" value="IlGF_insulin_bombyxin_like"/>
    <property type="match status" value="1"/>
</dbReference>
<feature type="disulfide bond" description="Interchain (between B and A chains)" evidence="10">
    <location>
        <begin position="41"/>
        <end position="98"/>
    </location>
</feature>